<reference evidence="3" key="1">
    <citation type="submission" date="2022-10" db="EMBL/GenBank/DDBJ databases">
        <title>Culturing micro-colonial fungi from biological soil crusts in the Mojave desert and describing Neophaeococcomyces mojavensis, and introducing the new genera and species Taxawa tesnikishii.</title>
        <authorList>
            <person name="Kurbessoian T."/>
            <person name="Stajich J.E."/>
        </authorList>
    </citation>
    <scope>NUCLEOTIDE SEQUENCE</scope>
    <source>
        <strain evidence="3">TK_41</strain>
    </source>
</reference>
<feature type="coiled-coil region" evidence="1">
    <location>
        <begin position="234"/>
        <end position="293"/>
    </location>
</feature>
<feature type="compositionally biased region" description="Low complexity" evidence="2">
    <location>
        <begin position="532"/>
        <end position="544"/>
    </location>
</feature>
<gene>
    <name evidence="3" type="ORF">H2200_007297</name>
</gene>
<dbReference type="PANTHER" id="PTHR38120:SF1">
    <property type="entry name" value="M PROTEIN, SEROTYPE 2.1"/>
    <property type="match status" value="1"/>
</dbReference>
<feature type="region of interest" description="Disordered" evidence="2">
    <location>
        <begin position="428"/>
        <end position="629"/>
    </location>
</feature>
<keyword evidence="4" id="KW-1185">Reference proteome</keyword>
<evidence type="ECO:0000313" key="3">
    <source>
        <dbReference type="EMBL" id="KAJ9608309.1"/>
    </source>
</evidence>
<proteinExistence type="predicted"/>
<feature type="region of interest" description="Disordered" evidence="2">
    <location>
        <begin position="1"/>
        <end position="132"/>
    </location>
</feature>
<feature type="region of interest" description="Disordered" evidence="2">
    <location>
        <begin position="308"/>
        <end position="343"/>
    </location>
</feature>
<feature type="compositionally biased region" description="Low complexity" evidence="2">
    <location>
        <begin position="497"/>
        <end position="507"/>
    </location>
</feature>
<organism evidence="3 4">
    <name type="scientific">Cladophialophora chaetospira</name>
    <dbReference type="NCBI Taxonomy" id="386627"/>
    <lineage>
        <taxon>Eukaryota</taxon>
        <taxon>Fungi</taxon>
        <taxon>Dikarya</taxon>
        <taxon>Ascomycota</taxon>
        <taxon>Pezizomycotina</taxon>
        <taxon>Eurotiomycetes</taxon>
        <taxon>Chaetothyriomycetidae</taxon>
        <taxon>Chaetothyriales</taxon>
        <taxon>Herpotrichiellaceae</taxon>
        <taxon>Cladophialophora</taxon>
    </lineage>
</organism>
<evidence type="ECO:0000256" key="2">
    <source>
        <dbReference type="SAM" id="MobiDB-lite"/>
    </source>
</evidence>
<dbReference type="Proteomes" id="UP001172673">
    <property type="component" value="Unassembled WGS sequence"/>
</dbReference>
<feature type="compositionally biased region" description="Basic and acidic residues" evidence="2">
    <location>
        <begin position="107"/>
        <end position="116"/>
    </location>
</feature>
<evidence type="ECO:0000313" key="4">
    <source>
        <dbReference type="Proteomes" id="UP001172673"/>
    </source>
</evidence>
<feature type="compositionally biased region" description="Polar residues" evidence="2">
    <location>
        <begin position="620"/>
        <end position="629"/>
    </location>
</feature>
<protein>
    <recommendedName>
        <fullName evidence="5">M protein, serotype 2.1</fullName>
    </recommendedName>
</protein>
<evidence type="ECO:0008006" key="5">
    <source>
        <dbReference type="Google" id="ProtNLM"/>
    </source>
</evidence>
<dbReference type="EMBL" id="JAPDRK010000010">
    <property type="protein sequence ID" value="KAJ9608309.1"/>
    <property type="molecule type" value="Genomic_DNA"/>
</dbReference>
<sequence>MTTPNSRPPFSGTTPRRVPNENSPNRPVASGVPASTGSGLARTPSLRQTRPPRKPTSRTSSSFADPDLDEEESKSQNAELIQKLQERAERAERAEQHYKQELQGIQHDLDKARQEQTDAEEKDFQRQTQLNKFQADINDLKRQNRELEKHRSEDEQLLYQEQQKHMDQLAQQQTTINRLNEALRLNGIERYNASRSGNMTNEVEDSGENAGAAGLAASAGPVQHGHAPSLARALQEKEDLISSLQIDLAEAQLKMAQQDHLQDGRRFDLENKVSEYQRLNAKLKEDNDHYEQLLYDKTLKGQFMRHDRNQRESHGMTSLAEELESTDDGDEENTEGESDRYKKLESENKALRAQVDALRLYVDKIIGRLLSHEGFEHIIQDRDEPPPPPAKSQTEKALPAIPDQQTPAAVSSIAGAATGLLQRARSVVQRPGGRARPMSYAQPAAPAPSANENPATAPSIPLNRGHRRARSDQAQNDAAAAAVVQQMTRGSPMRTISGGPLSPSLRPLSPPLAQGQNPGFSQSASSAVQTPSASGNRGSSSANSFISDSHSEEQKSNTDGSSIAPQVGGERRDQSNIPGAVMKQNQLRPLRLVQEQTAEDEAAAKKANRGSIFGGWFNRGTPTTETHDE</sequence>
<evidence type="ECO:0000256" key="1">
    <source>
        <dbReference type="SAM" id="Coils"/>
    </source>
</evidence>
<keyword evidence="1" id="KW-0175">Coiled coil</keyword>
<feature type="region of interest" description="Disordered" evidence="2">
    <location>
        <begin position="379"/>
        <end position="398"/>
    </location>
</feature>
<feature type="compositionally biased region" description="Low complexity" evidence="2">
    <location>
        <begin position="472"/>
        <end position="486"/>
    </location>
</feature>
<dbReference type="PANTHER" id="PTHR38120">
    <property type="entry name" value="EXPRESSED PROTEIN"/>
    <property type="match status" value="1"/>
</dbReference>
<feature type="compositionally biased region" description="Acidic residues" evidence="2">
    <location>
        <begin position="321"/>
        <end position="336"/>
    </location>
</feature>
<name>A0AA39CHC2_9EURO</name>
<accession>A0AA39CHC2</accession>
<dbReference type="AlphaFoldDB" id="A0AA39CHC2"/>
<feature type="compositionally biased region" description="Polar residues" evidence="2">
    <location>
        <begin position="514"/>
        <end position="531"/>
    </location>
</feature>
<feature type="compositionally biased region" description="Low complexity" evidence="2">
    <location>
        <begin position="441"/>
        <end position="459"/>
    </location>
</feature>
<feature type="compositionally biased region" description="Basic and acidic residues" evidence="2">
    <location>
        <begin position="84"/>
        <end position="100"/>
    </location>
</feature>
<comment type="caution">
    <text evidence="3">The sequence shown here is derived from an EMBL/GenBank/DDBJ whole genome shotgun (WGS) entry which is preliminary data.</text>
</comment>